<reference evidence="20 21" key="1">
    <citation type="journal article" date="2015" name="PLoS ONE">
        <title>Genome Sequence of Bacillus endophyticus and Analysis of Its Companion Mechanism in the Ketogulonigenium vulgare-Bacillus Strain Consortium.</title>
        <authorList>
            <person name="Jia N."/>
            <person name="Du J."/>
            <person name="Ding M.Z."/>
            <person name="Gao F."/>
            <person name="Yuan Y.J."/>
        </authorList>
    </citation>
    <scope>NUCLEOTIDE SEQUENCE [LARGE SCALE GENOMIC DNA]</scope>
    <source>
        <strain evidence="20 21">Hbe603</strain>
    </source>
</reference>
<keyword evidence="11 19" id="KW-0460">Magnesium</keyword>
<evidence type="ECO:0000256" key="18">
    <source>
        <dbReference type="ARBA" id="ARBA00049504"/>
    </source>
</evidence>
<protein>
    <recommendedName>
        <fullName evidence="6 19">Adenosylcobinamide-GDP ribazoletransferase</fullName>
        <ecNumber evidence="5 19">2.7.8.26</ecNumber>
    </recommendedName>
    <alternativeName>
        <fullName evidence="16 19">Cobalamin synthase</fullName>
    </alternativeName>
    <alternativeName>
        <fullName evidence="15 19">Cobalamin-5'-phosphate synthase</fullName>
    </alternativeName>
</protein>
<evidence type="ECO:0000313" key="21">
    <source>
        <dbReference type="Proteomes" id="UP000036202"/>
    </source>
</evidence>
<feature type="transmembrane region" description="Helical" evidence="19">
    <location>
        <begin position="59"/>
        <end position="81"/>
    </location>
</feature>
<name>A0A0H4KMS0_9BACI</name>
<comment type="catalytic activity">
    <reaction evidence="17 19">
        <text>alpha-ribazole + adenosylcob(III)inamide-GDP = adenosylcob(III)alamin + GMP + H(+)</text>
        <dbReference type="Rhea" id="RHEA:16049"/>
        <dbReference type="ChEBI" id="CHEBI:10329"/>
        <dbReference type="ChEBI" id="CHEBI:15378"/>
        <dbReference type="ChEBI" id="CHEBI:18408"/>
        <dbReference type="ChEBI" id="CHEBI:58115"/>
        <dbReference type="ChEBI" id="CHEBI:60487"/>
        <dbReference type="EC" id="2.7.8.26"/>
    </reaction>
</comment>
<dbReference type="PANTHER" id="PTHR34148">
    <property type="entry name" value="ADENOSYLCOBINAMIDE-GDP RIBAZOLETRANSFERASE"/>
    <property type="match status" value="1"/>
</dbReference>
<evidence type="ECO:0000256" key="19">
    <source>
        <dbReference type="HAMAP-Rule" id="MF_00719"/>
    </source>
</evidence>
<dbReference type="Pfam" id="PF02654">
    <property type="entry name" value="CobS"/>
    <property type="match status" value="1"/>
</dbReference>
<keyword evidence="13 19" id="KW-0472">Membrane</keyword>
<evidence type="ECO:0000256" key="11">
    <source>
        <dbReference type="ARBA" id="ARBA00022842"/>
    </source>
</evidence>
<evidence type="ECO:0000256" key="6">
    <source>
        <dbReference type="ARBA" id="ARBA00015850"/>
    </source>
</evidence>
<dbReference type="KEGG" id="beo:BEH_16930"/>
<dbReference type="GO" id="GO:0051073">
    <property type="term" value="F:adenosylcobinamide-GDP ribazoletransferase activity"/>
    <property type="evidence" value="ECO:0007669"/>
    <property type="project" value="UniProtKB-UniRule"/>
</dbReference>
<evidence type="ECO:0000256" key="8">
    <source>
        <dbReference type="ARBA" id="ARBA00022573"/>
    </source>
</evidence>
<dbReference type="HAMAP" id="MF_00719">
    <property type="entry name" value="CobS"/>
    <property type="match status" value="1"/>
</dbReference>
<evidence type="ECO:0000256" key="5">
    <source>
        <dbReference type="ARBA" id="ARBA00013200"/>
    </source>
</evidence>
<evidence type="ECO:0000256" key="13">
    <source>
        <dbReference type="ARBA" id="ARBA00023136"/>
    </source>
</evidence>
<keyword evidence="7 19" id="KW-1003">Cell membrane</keyword>
<dbReference type="Proteomes" id="UP000036202">
    <property type="component" value="Chromosome"/>
</dbReference>
<evidence type="ECO:0000256" key="12">
    <source>
        <dbReference type="ARBA" id="ARBA00022989"/>
    </source>
</evidence>
<comment type="cofactor">
    <cofactor evidence="1 19">
        <name>Mg(2+)</name>
        <dbReference type="ChEBI" id="CHEBI:18420"/>
    </cofactor>
</comment>
<keyword evidence="9 19" id="KW-0808">Transferase</keyword>
<dbReference type="AlphaFoldDB" id="A0A0H4KMS0"/>
<evidence type="ECO:0000256" key="10">
    <source>
        <dbReference type="ARBA" id="ARBA00022692"/>
    </source>
</evidence>
<comment type="catalytic activity">
    <reaction evidence="18 19">
        <text>alpha-ribazole 5'-phosphate + adenosylcob(III)inamide-GDP = adenosylcob(III)alamin 5'-phosphate + GMP + H(+)</text>
        <dbReference type="Rhea" id="RHEA:23560"/>
        <dbReference type="ChEBI" id="CHEBI:15378"/>
        <dbReference type="ChEBI" id="CHEBI:57918"/>
        <dbReference type="ChEBI" id="CHEBI:58115"/>
        <dbReference type="ChEBI" id="CHEBI:60487"/>
        <dbReference type="ChEBI" id="CHEBI:60493"/>
        <dbReference type="EC" id="2.7.8.26"/>
    </reaction>
</comment>
<comment type="pathway">
    <text evidence="3 19">Cofactor biosynthesis; adenosylcobalamin biosynthesis; adenosylcobalamin from cob(II)yrinate a,c-diamide: step 7/7.</text>
</comment>
<dbReference type="GO" id="GO:0005886">
    <property type="term" value="C:plasma membrane"/>
    <property type="evidence" value="ECO:0007669"/>
    <property type="project" value="UniProtKB-SubCell"/>
</dbReference>
<evidence type="ECO:0000256" key="3">
    <source>
        <dbReference type="ARBA" id="ARBA00004663"/>
    </source>
</evidence>
<sequence>MKKLIEIIKIGLSFFTIVPAGKRVEWTERKVAGTLLFLPVLGGVLAFLLSGVIKGEELFSPLVFSLLLLFTPIIITGGLHLDGWMDVSDAYFSHRNREKKLAILSDPNVGAFAVISLLVLLSFRFMAIYELVRVAEVSFPLLVMILSGARLSSAFLLMYTKSAKESGLAFYFQSGITPPIKRGFWIEVLLFFGVCAFVSPLLCFVLGGALLLYTFCARIFFHRQFGGITGDSIGATIEGGETFLWIIMWLFQLFVMA</sequence>
<dbReference type="OrthoDB" id="9794626at2"/>
<evidence type="ECO:0000256" key="2">
    <source>
        <dbReference type="ARBA" id="ARBA00004651"/>
    </source>
</evidence>
<feature type="transmembrane region" description="Helical" evidence="19">
    <location>
        <begin position="233"/>
        <end position="255"/>
    </location>
</feature>
<evidence type="ECO:0000256" key="16">
    <source>
        <dbReference type="ARBA" id="ARBA00032853"/>
    </source>
</evidence>
<evidence type="ECO:0000313" key="20">
    <source>
        <dbReference type="EMBL" id="AKO93609.1"/>
    </source>
</evidence>
<dbReference type="EMBL" id="CP011974">
    <property type="protein sequence ID" value="AKO93609.1"/>
    <property type="molecule type" value="Genomic_DNA"/>
</dbReference>
<feature type="transmembrane region" description="Helical" evidence="19">
    <location>
        <begin position="101"/>
        <end position="125"/>
    </location>
</feature>
<dbReference type="PANTHER" id="PTHR34148:SF1">
    <property type="entry name" value="ADENOSYLCOBINAMIDE-GDP RIBAZOLETRANSFERASE"/>
    <property type="match status" value="1"/>
</dbReference>
<keyword evidence="21" id="KW-1185">Reference proteome</keyword>
<comment type="similarity">
    <text evidence="4 19">Belongs to the CobS family.</text>
</comment>
<evidence type="ECO:0000256" key="7">
    <source>
        <dbReference type="ARBA" id="ARBA00022475"/>
    </source>
</evidence>
<evidence type="ECO:0000256" key="1">
    <source>
        <dbReference type="ARBA" id="ARBA00001946"/>
    </source>
</evidence>
<keyword evidence="8 19" id="KW-0169">Cobalamin biosynthesis</keyword>
<comment type="subcellular location">
    <subcellularLocation>
        <location evidence="2 19">Cell membrane</location>
        <topology evidence="2 19">Multi-pass membrane protein</topology>
    </subcellularLocation>
</comment>
<dbReference type="UniPathway" id="UPA00148">
    <property type="reaction ID" value="UER00238"/>
</dbReference>
<feature type="transmembrane region" description="Helical" evidence="19">
    <location>
        <begin position="31"/>
        <end position="53"/>
    </location>
</feature>
<evidence type="ECO:0000256" key="14">
    <source>
        <dbReference type="ARBA" id="ARBA00025228"/>
    </source>
</evidence>
<evidence type="ECO:0000256" key="9">
    <source>
        <dbReference type="ARBA" id="ARBA00022679"/>
    </source>
</evidence>
<evidence type="ECO:0000256" key="4">
    <source>
        <dbReference type="ARBA" id="ARBA00010561"/>
    </source>
</evidence>
<organism evidence="20 21">
    <name type="scientific">Priestia filamentosa</name>
    <dbReference type="NCBI Taxonomy" id="1402861"/>
    <lineage>
        <taxon>Bacteria</taxon>
        <taxon>Bacillati</taxon>
        <taxon>Bacillota</taxon>
        <taxon>Bacilli</taxon>
        <taxon>Bacillales</taxon>
        <taxon>Bacillaceae</taxon>
        <taxon>Priestia</taxon>
    </lineage>
</organism>
<keyword evidence="10 19" id="KW-0812">Transmembrane</keyword>
<proteinExistence type="inferred from homology"/>
<feature type="transmembrane region" description="Helical" evidence="19">
    <location>
        <begin position="188"/>
        <end position="221"/>
    </location>
</feature>
<comment type="function">
    <text evidence="14 19">Joins adenosylcobinamide-GDP and alpha-ribazole to generate adenosylcobalamin (Ado-cobalamin). Also synthesizes adenosylcobalamin 5'-phosphate from adenosylcobinamide-GDP and alpha-ribazole 5'-phosphate.</text>
</comment>
<dbReference type="PATRIC" id="fig|135735.6.peg.3599"/>
<reference evidence="21" key="2">
    <citation type="submission" date="2015-06" db="EMBL/GenBank/DDBJ databases">
        <title>Genome Sequence of Bacillus endophyticus and Analysis of its Companion Mechanism in the Ketogulonigenium vulgare-Bacillus strain Consortium.</title>
        <authorList>
            <person name="Jia N."/>
            <person name="Du J."/>
            <person name="Ding M.-Z."/>
            <person name="Gao F."/>
            <person name="Yuan Y.-J."/>
        </authorList>
    </citation>
    <scope>NUCLEOTIDE SEQUENCE [LARGE SCALE GENOMIC DNA]</scope>
    <source>
        <strain evidence="21">Hbe603</strain>
    </source>
</reference>
<accession>A0A0H4KMS0</accession>
<keyword evidence="12 19" id="KW-1133">Transmembrane helix</keyword>
<gene>
    <name evidence="19" type="primary">cobS</name>
    <name evidence="20" type="ORF">BEH_16930</name>
</gene>
<dbReference type="GO" id="GO:0008818">
    <property type="term" value="F:cobalamin 5'-phosphate synthase activity"/>
    <property type="evidence" value="ECO:0007669"/>
    <property type="project" value="UniProtKB-UniRule"/>
</dbReference>
<dbReference type="RefSeq" id="WP_046217718.1">
    <property type="nucleotide sequence ID" value="NZ_CP011974.1"/>
</dbReference>
<evidence type="ECO:0000256" key="15">
    <source>
        <dbReference type="ARBA" id="ARBA00032605"/>
    </source>
</evidence>
<dbReference type="EC" id="2.7.8.26" evidence="5 19"/>
<dbReference type="InterPro" id="IPR003805">
    <property type="entry name" value="CobS"/>
</dbReference>
<dbReference type="GO" id="GO:0009236">
    <property type="term" value="P:cobalamin biosynthetic process"/>
    <property type="evidence" value="ECO:0007669"/>
    <property type="project" value="UniProtKB-UniRule"/>
</dbReference>
<evidence type="ECO:0000256" key="17">
    <source>
        <dbReference type="ARBA" id="ARBA00048623"/>
    </source>
</evidence>
<feature type="transmembrane region" description="Helical" evidence="19">
    <location>
        <begin position="137"/>
        <end position="159"/>
    </location>
</feature>